<evidence type="ECO:0000313" key="2">
    <source>
        <dbReference type="EMBL" id="MBN8237232.1"/>
    </source>
</evidence>
<dbReference type="SUPFAM" id="SSF55729">
    <property type="entry name" value="Acyl-CoA N-acyltransferases (Nat)"/>
    <property type="match status" value="1"/>
</dbReference>
<organism evidence="2 3">
    <name type="scientific">Halobacillus kuroshimensis</name>
    <dbReference type="NCBI Taxonomy" id="302481"/>
    <lineage>
        <taxon>Bacteria</taxon>
        <taxon>Bacillati</taxon>
        <taxon>Bacillota</taxon>
        <taxon>Bacilli</taxon>
        <taxon>Bacillales</taxon>
        <taxon>Bacillaceae</taxon>
        <taxon>Halobacillus</taxon>
    </lineage>
</organism>
<dbReference type="RefSeq" id="WP_206936029.1">
    <property type="nucleotide sequence ID" value="NZ_JAEKJY010000008.1"/>
</dbReference>
<comment type="caution">
    <text evidence="2">The sequence shown here is derived from an EMBL/GenBank/DDBJ whole genome shotgun (WGS) entry which is preliminary data.</text>
</comment>
<reference evidence="2 3" key="1">
    <citation type="submission" date="2020-12" db="EMBL/GenBank/DDBJ databases">
        <title>Oil enriched cultivation method for isolating marine PHA-producing bacteria.</title>
        <authorList>
            <person name="Zheng W."/>
            <person name="Yu S."/>
            <person name="Huang Y."/>
        </authorList>
    </citation>
    <scope>NUCLEOTIDE SEQUENCE [LARGE SCALE GENOMIC DNA]</scope>
    <source>
        <strain evidence="2 3">SY-2-6</strain>
    </source>
</reference>
<dbReference type="Proteomes" id="UP000663970">
    <property type="component" value="Unassembled WGS sequence"/>
</dbReference>
<dbReference type="EMBL" id="JAEKJY010000008">
    <property type="protein sequence ID" value="MBN8237232.1"/>
    <property type="molecule type" value="Genomic_DNA"/>
</dbReference>
<dbReference type="Pfam" id="PF13420">
    <property type="entry name" value="Acetyltransf_4"/>
    <property type="match status" value="1"/>
</dbReference>
<sequence>MIRTAERNDAGRYKRLMAELEGETDFLLYGRDERTWTLDRVEGMIQHCREQQGSLLLLSEDEWGLNGHVTVLGGSAPRNRHAAGIITGVKKRVQGTGVADELFDYVDSWARDHGILRLELTVMVRNTRAVRFYEKHGYIKEGRKQGTLMVDGQLVDEYMMAKIL</sequence>
<feature type="domain" description="N-acetyltransferase" evidence="1">
    <location>
        <begin position="1"/>
        <end position="164"/>
    </location>
</feature>
<accession>A0ABS3E0V9</accession>
<protein>
    <submittedName>
        <fullName evidence="2">GNAT family N-acetyltransferase</fullName>
    </submittedName>
</protein>
<dbReference type="Gene3D" id="3.40.630.30">
    <property type="match status" value="1"/>
</dbReference>
<dbReference type="InterPro" id="IPR000182">
    <property type="entry name" value="GNAT_dom"/>
</dbReference>
<evidence type="ECO:0000313" key="3">
    <source>
        <dbReference type="Proteomes" id="UP000663970"/>
    </source>
</evidence>
<evidence type="ECO:0000259" key="1">
    <source>
        <dbReference type="PROSITE" id="PS51186"/>
    </source>
</evidence>
<proteinExistence type="predicted"/>
<keyword evidence="3" id="KW-1185">Reference proteome</keyword>
<name>A0ABS3E0V9_9BACI</name>
<dbReference type="InterPro" id="IPR016181">
    <property type="entry name" value="Acyl_CoA_acyltransferase"/>
</dbReference>
<gene>
    <name evidence="2" type="ORF">JF544_18460</name>
</gene>
<dbReference type="PROSITE" id="PS51186">
    <property type="entry name" value="GNAT"/>
    <property type="match status" value="1"/>
</dbReference>